<comment type="caution">
    <text evidence="3">The sequence shown here is derived from an EMBL/GenBank/DDBJ whole genome shotgun (WGS) entry which is preliminary data.</text>
</comment>
<accession>A0A841PXF5</accession>
<reference evidence="3 4" key="1">
    <citation type="submission" date="2020-08" db="EMBL/GenBank/DDBJ databases">
        <title>Genomic Encyclopedia of Type Strains, Phase IV (KMG-IV): sequencing the most valuable type-strain genomes for metagenomic binning, comparative biology and taxonomic classification.</title>
        <authorList>
            <person name="Goeker M."/>
        </authorList>
    </citation>
    <scope>NUCLEOTIDE SEQUENCE [LARGE SCALE GENOMIC DNA]</scope>
    <source>
        <strain evidence="3 4">DSM 21769</strain>
    </source>
</reference>
<feature type="transmembrane region" description="Helical" evidence="1">
    <location>
        <begin position="198"/>
        <end position="218"/>
    </location>
</feature>
<feature type="transmembrane region" description="Helical" evidence="1">
    <location>
        <begin position="145"/>
        <end position="161"/>
    </location>
</feature>
<feature type="transmembrane region" description="Helical" evidence="1">
    <location>
        <begin position="107"/>
        <end position="133"/>
    </location>
</feature>
<dbReference type="RefSeq" id="WP_184402627.1">
    <property type="nucleotide sequence ID" value="NZ_JACHHJ010000001.1"/>
</dbReference>
<evidence type="ECO:0000313" key="4">
    <source>
        <dbReference type="Proteomes" id="UP000568839"/>
    </source>
</evidence>
<keyword evidence="1" id="KW-1133">Transmembrane helix</keyword>
<keyword evidence="4" id="KW-1185">Reference proteome</keyword>
<feature type="transmembrane region" description="Helical" evidence="1">
    <location>
        <begin position="59"/>
        <end position="80"/>
    </location>
</feature>
<feature type="transmembrane region" description="Helical" evidence="1">
    <location>
        <begin position="411"/>
        <end position="439"/>
    </location>
</feature>
<feature type="transmembrane region" description="Helical" evidence="1">
    <location>
        <begin position="255"/>
        <end position="277"/>
    </location>
</feature>
<evidence type="ECO:0000259" key="2">
    <source>
        <dbReference type="Pfam" id="PF01970"/>
    </source>
</evidence>
<dbReference type="PANTHER" id="PTHR35342">
    <property type="entry name" value="TRICARBOXYLIC TRANSPORT PROTEIN"/>
    <property type="match status" value="1"/>
</dbReference>
<keyword evidence="1" id="KW-0472">Membrane</keyword>
<feature type="domain" description="DUF112" evidence="2">
    <location>
        <begin position="18"/>
        <end position="436"/>
    </location>
</feature>
<evidence type="ECO:0000256" key="1">
    <source>
        <dbReference type="SAM" id="Phobius"/>
    </source>
</evidence>
<feature type="transmembrane region" description="Helical" evidence="1">
    <location>
        <begin position="459"/>
        <end position="484"/>
    </location>
</feature>
<proteinExistence type="predicted"/>
<evidence type="ECO:0000313" key="3">
    <source>
        <dbReference type="EMBL" id="MBB6448665.1"/>
    </source>
</evidence>
<dbReference type="AlphaFoldDB" id="A0A841PXF5"/>
<gene>
    <name evidence="3" type="ORF">HNR44_000614</name>
</gene>
<dbReference type="PANTHER" id="PTHR35342:SF5">
    <property type="entry name" value="TRICARBOXYLIC TRANSPORT PROTEIN"/>
    <property type="match status" value="1"/>
</dbReference>
<keyword evidence="1" id="KW-0812">Transmembrane</keyword>
<feature type="transmembrane region" description="Helical" evidence="1">
    <location>
        <begin position="168"/>
        <end position="186"/>
    </location>
</feature>
<feature type="transmembrane region" description="Helical" evidence="1">
    <location>
        <begin position="20"/>
        <end position="47"/>
    </location>
</feature>
<dbReference type="InterPro" id="IPR002823">
    <property type="entry name" value="DUF112_TM"/>
</dbReference>
<dbReference type="Proteomes" id="UP000568839">
    <property type="component" value="Unassembled WGS sequence"/>
</dbReference>
<feature type="transmembrane region" description="Helical" evidence="1">
    <location>
        <begin position="351"/>
        <end position="374"/>
    </location>
</feature>
<protein>
    <submittedName>
        <fullName evidence="3">Putative tricarboxylic transport membrane protein</fullName>
    </submittedName>
</protein>
<dbReference type="Pfam" id="PF01970">
    <property type="entry name" value="TctA"/>
    <property type="match status" value="1"/>
</dbReference>
<feature type="transmembrane region" description="Helical" evidence="1">
    <location>
        <begin position="316"/>
        <end position="339"/>
    </location>
</feature>
<organism evidence="3 4">
    <name type="scientific">Geomicrobium halophilum</name>
    <dbReference type="NCBI Taxonomy" id="549000"/>
    <lineage>
        <taxon>Bacteria</taxon>
        <taxon>Bacillati</taxon>
        <taxon>Bacillota</taxon>
        <taxon>Bacilli</taxon>
        <taxon>Bacillales</taxon>
        <taxon>Geomicrobium</taxon>
    </lineage>
</organism>
<sequence>MIESLLMGIETVFQPLNLLILFSAVFIGFLGGALPGISGTMLVVILLPITYGFDTTSAFLLLTAIYAATVFSGMISAILFRTPGTPEAVATVFDGYPMAKSGHSSRALGIAIVSSGIGGIFGTLVLIFLTPVLASVALTFSSPEFFGLALLGLTVVASLSAGQLSKGIIGVAFGLFIATIGIDPLSGTQRYTFDMNGLSAGVELIPVLIGLFAVAEVLKKGRENTKEKQEASNTKIKIFEKEIFKKIYRTITRSSLMGTFIGILPGVGATTASMLSYSEAVRWSKNPKKFGKGAPEGIAAPESANNSAAMGALVPLLALGIPGSATTAVLIGAFILHGLQPGPNLLETQSNLVYAIFIGLLIVNTLIIVCSKPFIKLFTKIMNIPYYILGPIILMFCIIGTFAVRNSVFDVWVMLIFGALGYLFTRINFPVAPIVLGVVLGPIAEDEFRRSLQLSGGNWFVFFERPVSAGLIIVAVLFLVYPLIKKLFKKSKSSLQSEAG</sequence>
<feature type="transmembrane region" description="Helical" evidence="1">
    <location>
        <begin position="386"/>
        <end position="404"/>
    </location>
</feature>
<name>A0A841PXF5_9BACL</name>
<dbReference type="EMBL" id="JACHHJ010000001">
    <property type="protein sequence ID" value="MBB6448665.1"/>
    <property type="molecule type" value="Genomic_DNA"/>
</dbReference>